<dbReference type="AlphaFoldDB" id="A0A7S8EC42"/>
<evidence type="ECO:0000256" key="1">
    <source>
        <dbReference type="SAM" id="SignalP"/>
    </source>
</evidence>
<evidence type="ECO:0008006" key="4">
    <source>
        <dbReference type="Google" id="ProtNLM"/>
    </source>
</evidence>
<dbReference type="EMBL" id="CP062983">
    <property type="protein sequence ID" value="QPC84227.1"/>
    <property type="molecule type" value="Genomic_DNA"/>
</dbReference>
<feature type="chain" id="PRO_5032943954" description="SH3 domain-containing protein" evidence="1">
    <location>
        <begin position="31"/>
        <end position="365"/>
    </location>
</feature>
<evidence type="ECO:0000313" key="3">
    <source>
        <dbReference type="Proteomes" id="UP000594468"/>
    </source>
</evidence>
<evidence type="ECO:0000313" key="2">
    <source>
        <dbReference type="EMBL" id="QPC84227.1"/>
    </source>
</evidence>
<proteinExistence type="predicted"/>
<organism evidence="2 3">
    <name type="scientific">Phototrophicus methaneseepsis</name>
    <dbReference type="NCBI Taxonomy" id="2710758"/>
    <lineage>
        <taxon>Bacteria</taxon>
        <taxon>Bacillati</taxon>
        <taxon>Chloroflexota</taxon>
        <taxon>Candidatus Thermofontia</taxon>
        <taxon>Phototrophicales</taxon>
        <taxon>Phototrophicaceae</taxon>
        <taxon>Phototrophicus</taxon>
    </lineage>
</organism>
<feature type="signal peptide" evidence="1">
    <location>
        <begin position="1"/>
        <end position="30"/>
    </location>
</feature>
<name>A0A7S8EC42_9CHLR</name>
<gene>
    <name evidence="2" type="ORF">G4Y79_07600</name>
</gene>
<keyword evidence="3" id="KW-1185">Reference proteome</keyword>
<accession>A0A7S8EC42</accession>
<reference evidence="2 3" key="1">
    <citation type="submission" date="2020-02" db="EMBL/GenBank/DDBJ databases">
        <authorList>
            <person name="Zheng R.K."/>
            <person name="Sun C.M."/>
        </authorList>
    </citation>
    <scope>NUCLEOTIDE SEQUENCE [LARGE SCALE GENOMIC DNA]</scope>
    <source>
        <strain evidence="3">rifampicinis</strain>
    </source>
</reference>
<dbReference type="RefSeq" id="WP_195172290.1">
    <property type="nucleotide sequence ID" value="NZ_CP062983.1"/>
</dbReference>
<dbReference type="KEGG" id="pmet:G4Y79_07600"/>
<keyword evidence="1" id="KW-0732">Signal</keyword>
<protein>
    <recommendedName>
        <fullName evidence="4">SH3 domain-containing protein</fullName>
    </recommendedName>
</protein>
<sequence>MHSTMQHSTRIMRPLALFIVIAMLVWPAAAQDEDEDDDYPRPIAPGETILPIEDLALENGCFAPFPLVAGDLIYIEPGVNIRNGPSQSSALVWNTIYDNLDDRGNVVDNPVYVDAVIVGGPVCAEGLNWWQITGTSNPGWVAEGRRDYEGGYWITAPGTEYRGICDGIYDLQTGEVVDLTYNARIREAPTTQALTKTIVPNENPVTIISGPQCVDGVLWWYVRATVVNVQYEGWMAEGENEVAYLVPEDLEVPSLEDGTLCATPYEILSVGIRGYVNYHDNKPKSLRATPGTDSTLLFTLVDGVPFVIEGGPVCADNMNWWQIRILASTEVVGWMSEGSPSAGYWMSRINPDEYRYSNPPGTRED</sequence>
<dbReference type="Proteomes" id="UP000594468">
    <property type="component" value="Chromosome"/>
</dbReference>